<protein>
    <submittedName>
        <fullName evidence="1">Uncharacterized protein</fullName>
    </submittedName>
</protein>
<dbReference type="EMBL" id="GBXM01094949">
    <property type="protein sequence ID" value="JAH13628.1"/>
    <property type="molecule type" value="Transcribed_RNA"/>
</dbReference>
<dbReference type="AlphaFoldDB" id="A0A0E9QBZ8"/>
<evidence type="ECO:0000313" key="1">
    <source>
        <dbReference type="EMBL" id="JAH13628.1"/>
    </source>
</evidence>
<proteinExistence type="predicted"/>
<organism evidence="1">
    <name type="scientific">Anguilla anguilla</name>
    <name type="common">European freshwater eel</name>
    <name type="synonym">Muraena anguilla</name>
    <dbReference type="NCBI Taxonomy" id="7936"/>
    <lineage>
        <taxon>Eukaryota</taxon>
        <taxon>Metazoa</taxon>
        <taxon>Chordata</taxon>
        <taxon>Craniata</taxon>
        <taxon>Vertebrata</taxon>
        <taxon>Euteleostomi</taxon>
        <taxon>Actinopterygii</taxon>
        <taxon>Neopterygii</taxon>
        <taxon>Teleostei</taxon>
        <taxon>Anguilliformes</taxon>
        <taxon>Anguillidae</taxon>
        <taxon>Anguilla</taxon>
    </lineage>
</organism>
<name>A0A0E9QBZ8_ANGAN</name>
<accession>A0A0E9QBZ8</accession>
<reference evidence="1" key="2">
    <citation type="journal article" date="2015" name="Fish Shellfish Immunol.">
        <title>Early steps in the European eel (Anguilla anguilla)-Vibrio vulnificus interaction in the gills: Role of the RtxA13 toxin.</title>
        <authorList>
            <person name="Callol A."/>
            <person name="Pajuelo D."/>
            <person name="Ebbesson L."/>
            <person name="Teles M."/>
            <person name="MacKenzie S."/>
            <person name="Amaro C."/>
        </authorList>
    </citation>
    <scope>NUCLEOTIDE SEQUENCE</scope>
</reference>
<reference evidence="1" key="1">
    <citation type="submission" date="2014-11" db="EMBL/GenBank/DDBJ databases">
        <authorList>
            <person name="Amaro Gonzalez C."/>
        </authorList>
    </citation>
    <scope>NUCLEOTIDE SEQUENCE</scope>
</reference>
<sequence length="95" mass="10267">MGPCGPVVDVPVVARLVDQLVVLLQLGRRHGVQVLLGKQTQQDAVLQHASLAALVQEPPPFDVKRLARLLLPRGQGNLYEVIARVIRCITSVTTG</sequence>